<comment type="similarity">
    <text evidence="1">Belongs to the short-chain dehydrogenases/reductases (SDR) family.</text>
</comment>
<dbReference type="PANTHER" id="PTHR42760">
    <property type="entry name" value="SHORT-CHAIN DEHYDROGENASES/REDUCTASES FAMILY MEMBER"/>
    <property type="match status" value="1"/>
</dbReference>
<dbReference type="GO" id="GO:0030497">
    <property type="term" value="P:fatty acid elongation"/>
    <property type="evidence" value="ECO:0007669"/>
    <property type="project" value="TreeGrafter"/>
</dbReference>
<gene>
    <name evidence="3" type="ORF">D1B31_22260</name>
</gene>
<evidence type="ECO:0000313" key="4">
    <source>
        <dbReference type="Proteomes" id="UP000284416"/>
    </source>
</evidence>
<comment type="caution">
    <text evidence="3">The sequence shown here is derived from an EMBL/GenBank/DDBJ whole genome shotgun (WGS) entry which is preliminary data.</text>
</comment>
<sequence length="247" mass="26543">MRFIGKTVVITGAGNGIGKGIARGFAAEGANVVIGDIDKGSGKRFEEELLGLKASALFIPTDIRDESGIQNLFAEAASRYGTVDILVNNAGISKFHSFFDMTPEIWDEIIDTNLRSVFLCSQAAGRIMKDNGGTIINIASTRAFMSEPHTEAYSASKGGIVALTHALARTLGPYQITVNCISPGWIETGDYENLSAVDHSQHVSGRVGKPHDIARTCLFLADPLNDFITGENIIIDGGMTKKMIYEE</sequence>
<evidence type="ECO:0000256" key="1">
    <source>
        <dbReference type="ARBA" id="ARBA00006484"/>
    </source>
</evidence>
<dbReference type="NCBIfam" id="NF005559">
    <property type="entry name" value="PRK07231.1"/>
    <property type="match status" value="1"/>
</dbReference>
<dbReference type="Gene3D" id="3.40.50.720">
    <property type="entry name" value="NAD(P)-binding Rossmann-like Domain"/>
    <property type="match status" value="1"/>
</dbReference>
<dbReference type="PANTHER" id="PTHR42760:SF40">
    <property type="entry name" value="3-OXOACYL-[ACYL-CARRIER-PROTEIN] REDUCTASE, CHLOROPLASTIC"/>
    <property type="match status" value="1"/>
</dbReference>
<evidence type="ECO:0000256" key="2">
    <source>
        <dbReference type="ARBA" id="ARBA00023002"/>
    </source>
</evidence>
<dbReference type="InterPro" id="IPR036291">
    <property type="entry name" value="NAD(P)-bd_dom_sf"/>
</dbReference>
<dbReference type="InterPro" id="IPR002347">
    <property type="entry name" value="SDR_fam"/>
</dbReference>
<proteinExistence type="inferred from homology"/>
<keyword evidence="4" id="KW-1185">Reference proteome</keyword>
<reference evidence="3 4" key="1">
    <citation type="journal article" date="2017" name="Int. J. Syst. Evol. Microbiol.">
        <title>Bacillus notoginsengisoli sp. nov., a novel bacterium isolated from the rhizosphere of Panax notoginseng.</title>
        <authorList>
            <person name="Zhang M.Y."/>
            <person name="Cheng J."/>
            <person name="Cai Y."/>
            <person name="Zhang T.Y."/>
            <person name="Wu Y.Y."/>
            <person name="Manikprabhu D."/>
            <person name="Li W.J."/>
            <person name="Zhang Y.X."/>
        </authorList>
    </citation>
    <scope>NUCLEOTIDE SEQUENCE [LARGE SCALE GENOMIC DNA]</scope>
    <source>
        <strain evidence="3 4">JCM 30743</strain>
    </source>
</reference>
<dbReference type="GO" id="GO:0016616">
    <property type="term" value="F:oxidoreductase activity, acting on the CH-OH group of donors, NAD or NADP as acceptor"/>
    <property type="evidence" value="ECO:0007669"/>
    <property type="project" value="TreeGrafter"/>
</dbReference>
<dbReference type="SUPFAM" id="SSF51735">
    <property type="entry name" value="NAD(P)-binding Rossmann-fold domains"/>
    <property type="match status" value="1"/>
</dbReference>
<organism evidence="3 4">
    <name type="scientific">Neobacillus notoginsengisoli</name>
    <dbReference type="NCBI Taxonomy" id="1578198"/>
    <lineage>
        <taxon>Bacteria</taxon>
        <taxon>Bacillati</taxon>
        <taxon>Bacillota</taxon>
        <taxon>Bacilli</taxon>
        <taxon>Bacillales</taxon>
        <taxon>Bacillaceae</taxon>
        <taxon>Neobacillus</taxon>
    </lineage>
</organism>
<name>A0A417YFH2_9BACI</name>
<dbReference type="RefSeq" id="WP_118924690.1">
    <property type="nucleotide sequence ID" value="NZ_QWEG01000023.1"/>
</dbReference>
<dbReference type="FunFam" id="3.40.50.720:FF:000084">
    <property type="entry name" value="Short-chain dehydrogenase reductase"/>
    <property type="match status" value="1"/>
</dbReference>
<dbReference type="AlphaFoldDB" id="A0A417YFH2"/>
<dbReference type="PRINTS" id="PR00080">
    <property type="entry name" value="SDRFAMILY"/>
</dbReference>
<dbReference type="OrthoDB" id="9803333at2"/>
<accession>A0A417YFH2</accession>
<evidence type="ECO:0000313" key="3">
    <source>
        <dbReference type="EMBL" id="RHW31436.1"/>
    </source>
</evidence>
<dbReference type="Pfam" id="PF13561">
    <property type="entry name" value="adh_short_C2"/>
    <property type="match status" value="1"/>
</dbReference>
<dbReference type="PROSITE" id="PS00061">
    <property type="entry name" value="ADH_SHORT"/>
    <property type="match status" value="1"/>
</dbReference>
<dbReference type="EMBL" id="QWEG01000023">
    <property type="protein sequence ID" value="RHW31436.1"/>
    <property type="molecule type" value="Genomic_DNA"/>
</dbReference>
<dbReference type="PRINTS" id="PR00081">
    <property type="entry name" value="GDHRDH"/>
</dbReference>
<dbReference type="Proteomes" id="UP000284416">
    <property type="component" value="Unassembled WGS sequence"/>
</dbReference>
<dbReference type="InterPro" id="IPR020904">
    <property type="entry name" value="Sc_DH/Rdtase_CS"/>
</dbReference>
<protein>
    <submittedName>
        <fullName evidence="3">SDR family oxidoreductase</fullName>
    </submittedName>
</protein>
<keyword evidence="2" id="KW-0560">Oxidoreductase</keyword>
<dbReference type="GO" id="GO:0008206">
    <property type="term" value="P:bile acid metabolic process"/>
    <property type="evidence" value="ECO:0007669"/>
    <property type="project" value="UniProtKB-ARBA"/>
</dbReference>